<evidence type="ECO:0000313" key="4">
    <source>
        <dbReference type="EMBL" id="CAI0476072.1"/>
    </source>
</evidence>
<sequence length="415" mass="47027">RREISGRERRRVRGDERNGQREAGAVKSQKEGLISNSNYSWLILVSWANNKFDDQAQSGSRIIGLLFSGYWPNSQQNPTDSALLLKSRLRREASNPSPSKNLPKQMANVGESSSPPPMSNDGVKPVVVRVKRKLHQSILDAFWLEINERPSKRATLDLAKLSLGDSANGNGKKQEQILLKSRQSQEQIAKSARFQQIWSSRKETEEEVHDMCHFYDVIRIDAESSQEKQKEALSVEDQKLLSSYLPFLKELIPDAAGEIEAEISASTSQEADEYVYDYYTVNDTMDIEHEDTPFPFPLVQVEDEDFYDGPDDGSECDSEDSNAENHPFNEYPDESSEAEDELQSEDKSDDDGEENEEGGMEDEEEADDDENRSLLNGEATNFEDQYEAYVDNYLDQAFSFANDEPESDDGYSESD</sequence>
<dbReference type="Proteomes" id="UP001154282">
    <property type="component" value="Unassembled WGS sequence"/>
</dbReference>
<reference evidence="4" key="1">
    <citation type="submission" date="2022-08" db="EMBL/GenBank/DDBJ databases">
        <authorList>
            <person name="Gutierrez-Valencia J."/>
        </authorList>
    </citation>
    <scope>NUCLEOTIDE SEQUENCE</scope>
</reference>
<comment type="similarity">
    <text evidence="1">Belongs to the IWR1/SLC7A6OS family.</text>
</comment>
<keyword evidence="5" id="KW-1185">Reference proteome</keyword>
<dbReference type="AlphaFoldDB" id="A0AAV0Q0P9"/>
<accession>A0AAV0Q0P9</accession>
<feature type="region of interest" description="Disordered" evidence="2">
    <location>
        <begin position="1"/>
        <end position="30"/>
    </location>
</feature>
<dbReference type="PANTHER" id="PTHR31934">
    <property type="entry name" value="ALPHA/BETA-HYDROLASES SUPERFAMILY PROTEIN"/>
    <property type="match status" value="1"/>
</dbReference>
<protein>
    <recommendedName>
        <fullName evidence="3">Transcription factor Iwr1 domain-containing protein</fullName>
    </recommendedName>
</protein>
<gene>
    <name evidence="4" type="ORF">LITE_LOCUS40631</name>
</gene>
<comment type="caution">
    <text evidence="4">The sequence shown here is derived from an EMBL/GenBank/DDBJ whole genome shotgun (WGS) entry which is preliminary data.</text>
</comment>
<evidence type="ECO:0000313" key="5">
    <source>
        <dbReference type="Proteomes" id="UP001154282"/>
    </source>
</evidence>
<proteinExistence type="inferred from homology"/>
<feature type="compositionally biased region" description="Acidic residues" evidence="2">
    <location>
        <begin position="331"/>
        <end position="370"/>
    </location>
</feature>
<organism evidence="4 5">
    <name type="scientific">Linum tenue</name>
    <dbReference type="NCBI Taxonomy" id="586396"/>
    <lineage>
        <taxon>Eukaryota</taxon>
        <taxon>Viridiplantae</taxon>
        <taxon>Streptophyta</taxon>
        <taxon>Embryophyta</taxon>
        <taxon>Tracheophyta</taxon>
        <taxon>Spermatophyta</taxon>
        <taxon>Magnoliopsida</taxon>
        <taxon>eudicotyledons</taxon>
        <taxon>Gunneridae</taxon>
        <taxon>Pentapetalae</taxon>
        <taxon>rosids</taxon>
        <taxon>fabids</taxon>
        <taxon>Malpighiales</taxon>
        <taxon>Linaceae</taxon>
        <taxon>Linum</taxon>
    </lineage>
</organism>
<feature type="region of interest" description="Disordered" evidence="2">
    <location>
        <begin position="90"/>
        <end position="123"/>
    </location>
</feature>
<dbReference type="Pfam" id="PF08574">
    <property type="entry name" value="Iwr1"/>
    <property type="match status" value="1"/>
</dbReference>
<evidence type="ECO:0000256" key="2">
    <source>
        <dbReference type="SAM" id="MobiDB-lite"/>
    </source>
</evidence>
<dbReference type="InterPro" id="IPR013883">
    <property type="entry name" value="TF_Iwr1_dom"/>
</dbReference>
<dbReference type="PANTHER" id="PTHR31934:SF2">
    <property type="entry name" value="RNA-DIRECTED DNA METHYLATION 4"/>
    <property type="match status" value="1"/>
</dbReference>
<feature type="non-terminal residue" evidence="4">
    <location>
        <position position="1"/>
    </location>
</feature>
<name>A0AAV0Q0P9_9ROSI</name>
<feature type="domain" description="Transcription factor Iwr1" evidence="3">
    <location>
        <begin position="272"/>
        <end position="334"/>
    </location>
</feature>
<feature type="compositionally biased region" description="Basic and acidic residues" evidence="2">
    <location>
        <begin position="1"/>
        <end position="20"/>
    </location>
</feature>
<evidence type="ECO:0000256" key="1">
    <source>
        <dbReference type="ARBA" id="ARBA00010218"/>
    </source>
</evidence>
<feature type="compositionally biased region" description="Acidic residues" evidence="2">
    <location>
        <begin position="303"/>
        <end position="322"/>
    </location>
</feature>
<feature type="region of interest" description="Disordered" evidence="2">
    <location>
        <begin position="303"/>
        <end position="385"/>
    </location>
</feature>
<evidence type="ECO:0000259" key="3">
    <source>
        <dbReference type="Pfam" id="PF08574"/>
    </source>
</evidence>
<dbReference type="EMBL" id="CAMGYJ010000009">
    <property type="protein sequence ID" value="CAI0476072.1"/>
    <property type="molecule type" value="Genomic_DNA"/>
</dbReference>